<keyword evidence="1" id="KW-1133">Transmembrane helix</keyword>
<organism evidence="2">
    <name type="scientific">marine metagenome</name>
    <dbReference type="NCBI Taxonomy" id="408172"/>
    <lineage>
        <taxon>unclassified sequences</taxon>
        <taxon>metagenomes</taxon>
        <taxon>ecological metagenomes</taxon>
    </lineage>
</organism>
<keyword evidence="1" id="KW-0812">Transmembrane</keyword>
<dbReference type="Pfam" id="PF04298">
    <property type="entry name" value="Zn_peptidase_2"/>
    <property type="match status" value="1"/>
</dbReference>
<accession>A0A382JN96</accession>
<sequence length="224" mass="24662">MIWIIMISFMIIGGIVSSRLRNKVKKYSQIATVSGLNGKEIAEKMLNDNDISDVKVVSVPGKLTDHYNPVDKTINLSPDVYQGRHVSAAAIAAHECGHAVQHATAYQWLEMRSQMVPIVNFSNSMMGTVFIIGLIGGSFIGLGFSQLILLFIILQAIVTAFTLITLPVELDASRRALIWLKSSNITNEEEIICAEDALKWAASTYVVAALAAVTYLLYYIALRR</sequence>
<proteinExistence type="predicted"/>
<evidence type="ECO:0008006" key="3">
    <source>
        <dbReference type="Google" id="ProtNLM"/>
    </source>
</evidence>
<feature type="transmembrane region" description="Helical" evidence="1">
    <location>
        <begin position="147"/>
        <end position="168"/>
    </location>
</feature>
<protein>
    <recommendedName>
        <fullName evidence="3">Peptidase membrane zinc metallopeptidase</fullName>
    </recommendedName>
</protein>
<dbReference type="AlphaFoldDB" id="A0A382JN96"/>
<name>A0A382JN96_9ZZZZ</name>
<dbReference type="PANTHER" id="PTHR36434">
    <property type="entry name" value="MEMBRANE PROTEASE YUGP-RELATED"/>
    <property type="match status" value="1"/>
</dbReference>
<dbReference type="InterPro" id="IPR007395">
    <property type="entry name" value="Zn_peptidase_2"/>
</dbReference>
<evidence type="ECO:0000256" key="1">
    <source>
        <dbReference type="SAM" id="Phobius"/>
    </source>
</evidence>
<keyword evidence="1" id="KW-0472">Membrane</keyword>
<dbReference type="PANTHER" id="PTHR36434:SF1">
    <property type="entry name" value="MEMBRANE PROTEASE YUGP-RELATED"/>
    <property type="match status" value="1"/>
</dbReference>
<reference evidence="2" key="1">
    <citation type="submission" date="2018-05" db="EMBL/GenBank/DDBJ databases">
        <authorList>
            <person name="Lanie J.A."/>
            <person name="Ng W.-L."/>
            <person name="Kazmierczak K.M."/>
            <person name="Andrzejewski T.M."/>
            <person name="Davidsen T.M."/>
            <person name="Wayne K.J."/>
            <person name="Tettelin H."/>
            <person name="Glass J.I."/>
            <person name="Rusch D."/>
            <person name="Podicherti R."/>
            <person name="Tsui H.-C.T."/>
            <person name="Winkler M.E."/>
        </authorList>
    </citation>
    <scope>NUCLEOTIDE SEQUENCE</scope>
</reference>
<feature type="transmembrane region" description="Helical" evidence="1">
    <location>
        <begin position="118"/>
        <end position="141"/>
    </location>
</feature>
<gene>
    <name evidence="2" type="ORF">METZ01_LOCUS266070</name>
</gene>
<dbReference type="EMBL" id="UINC01075235">
    <property type="protein sequence ID" value="SVC13216.1"/>
    <property type="molecule type" value="Genomic_DNA"/>
</dbReference>
<evidence type="ECO:0000313" key="2">
    <source>
        <dbReference type="EMBL" id="SVC13216.1"/>
    </source>
</evidence>
<feature type="transmembrane region" description="Helical" evidence="1">
    <location>
        <begin position="200"/>
        <end position="221"/>
    </location>
</feature>